<gene>
    <name evidence="1" type="ORF">P5G50_18300</name>
</gene>
<dbReference type="EMBL" id="JAROCF010000002">
    <property type="protein sequence ID" value="MDN4616403.1"/>
    <property type="molecule type" value="Genomic_DNA"/>
</dbReference>
<keyword evidence="2" id="KW-1185">Reference proteome</keyword>
<reference evidence="1" key="1">
    <citation type="submission" date="2023-06" db="EMBL/GenBank/DDBJ databases">
        <title>MT1 and MT2 Draft Genomes of Novel Species.</title>
        <authorList>
            <person name="Venkateswaran K."/>
        </authorList>
    </citation>
    <scope>NUCLEOTIDE SEQUENCE</scope>
    <source>
        <strain evidence="1">F6_8S_P_1B</strain>
    </source>
</reference>
<evidence type="ECO:0000313" key="1">
    <source>
        <dbReference type="EMBL" id="MDN4616403.1"/>
    </source>
</evidence>
<protein>
    <submittedName>
        <fullName evidence="1">Uncharacterized protein</fullName>
    </submittedName>
</protein>
<organism evidence="1 2">
    <name type="scientific">Leifsonia williamsii</name>
    <dbReference type="NCBI Taxonomy" id="3035919"/>
    <lineage>
        <taxon>Bacteria</taxon>
        <taxon>Bacillati</taxon>
        <taxon>Actinomycetota</taxon>
        <taxon>Actinomycetes</taxon>
        <taxon>Micrococcales</taxon>
        <taxon>Microbacteriaceae</taxon>
        <taxon>Leifsonia</taxon>
    </lineage>
</organism>
<evidence type="ECO:0000313" key="2">
    <source>
        <dbReference type="Proteomes" id="UP001174208"/>
    </source>
</evidence>
<comment type="caution">
    <text evidence="1">The sequence shown here is derived from an EMBL/GenBank/DDBJ whole genome shotgun (WGS) entry which is preliminary data.</text>
</comment>
<name>A0ABT8KG14_9MICO</name>
<dbReference type="RefSeq" id="WP_301209582.1">
    <property type="nucleotide sequence ID" value="NZ_JAROCF010000002.1"/>
</dbReference>
<accession>A0ABT8KG14</accession>
<proteinExistence type="predicted"/>
<dbReference type="Proteomes" id="UP001174208">
    <property type="component" value="Unassembled WGS sequence"/>
</dbReference>
<sequence>MSINDLRQVWGQPGIYAVSDGMFQSPGGSRLYDTTGFTESPSGSGLYAFNEIPATSASLTPHLEANPWVEVYFPQLNPATDAVTIYRYSEGRTWRVRGGVEIAPGVPAQDFEAPFNIESTYRAEMFDAAGLSLGFTDPVSITLTVPEGTTVVHQPLEPSLWTTVTIENGSGESIVRPTPENKYVAEGAVLPRRIGQRRRGVAGLALKLFTTEPEQADAVQAMLGDYEVEQVAILCMRTTDPIRIPATFFFGTESLEEVGRDVQMGGTAVTFQGTVDEVEPPYPGLVVPLLSYDDIDASFATYDDADAAFATYTDRDRAYDLAGAAG</sequence>